<evidence type="ECO:0000256" key="4">
    <source>
        <dbReference type="ARBA" id="ARBA00022692"/>
    </source>
</evidence>
<dbReference type="RefSeq" id="WP_156560767.1">
    <property type="nucleotide sequence ID" value="NZ_CACRTV010000041.1"/>
</dbReference>
<evidence type="ECO:0000313" key="9">
    <source>
        <dbReference type="EMBL" id="VYU12730.1"/>
    </source>
</evidence>
<dbReference type="Pfam" id="PF07690">
    <property type="entry name" value="MFS_1"/>
    <property type="match status" value="1"/>
</dbReference>
<dbReference type="PANTHER" id="PTHR23513:SF6">
    <property type="entry name" value="MAJOR FACILITATOR SUPERFAMILY ASSOCIATED DOMAIN-CONTAINING PROTEIN"/>
    <property type="match status" value="1"/>
</dbReference>
<gene>
    <name evidence="9" type="ORF">CPLFYP93_01452</name>
</gene>
<keyword evidence="3" id="KW-1003">Cell membrane</keyword>
<evidence type="ECO:0000256" key="5">
    <source>
        <dbReference type="ARBA" id="ARBA00022989"/>
    </source>
</evidence>
<dbReference type="AlphaFoldDB" id="A0A6N3C7A6"/>
<dbReference type="GO" id="GO:0005886">
    <property type="term" value="C:plasma membrane"/>
    <property type="evidence" value="ECO:0007669"/>
    <property type="project" value="UniProtKB-SubCell"/>
</dbReference>
<feature type="domain" description="Major facilitator superfamily (MFS) profile" evidence="8">
    <location>
        <begin position="178"/>
        <end position="410"/>
    </location>
</feature>
<dbReference type="PANTHER" id="PTHR23513">
    <property type="entry name" value="INTEGRAL MEMBRANE EFFLUX PROTEIN-RELATED"/>
    <property type="match status" value="1"/>
</dbReference>
<feature type="transmembrane region" description="Helical" evidence="7">
    <location>
        <begin position="44"/>
        <end position="65"/>
    </location>
</feature>
<dbReference type="InterPro" id="IPR036259">
    <property type="entry name" value="MFS_trans_sf"/>
</dbReference>
<dbReference type="GO" id="GO:0022857">
    <property type="term" value="F:transmembrane transporter activity"/>
    <property type="evidence" value="ECO:0007669"/>
    <property type="project" value="InterPro"/>
</dbReference>
<reference evidence="9" key="1">
    <citation type="submission" date="2019-11" db="EMBL/GenBank/DDBJ databases">
        <authorList>
            <person name="Feng L."/>
        </authorList>
    </citation>
    <scope>NUCLEOTIDE SEQUENCE</scope>
    <source>
        <strain evidence="9">CParaputrificumLFYP93</strain>
    </source>
</reference>
<dbReference type="Gene3D" id="1.20.1250.20">
    <property type="entry name" value="MFS general substrate transporter like domains"/>
    <property type="match status" value="2"/>
</dbReference>
<keyword evidence="2" id="KW-0813">Transport</keyword>
<keyword evidence="6 7" id="KW-0472">Membrane</keyword>
<protein>
    <submittedName>
        <fullName evidence="9">Enterobactin exporter EntS</fullName>
    </submittedName>
</protein>
<feature type="transmembrane region" description="Helical" evidence="7">
    <location>
        <begin position="140"/>
        <end position="162"/>
    </location>
</feature>
<evidence type="ECO:0000256" key="7">
    <source>
        <dbReference type="SAM" id="Phobius"/>
    </source>
</evidence>
<name>A0A6N3C7A6_9CLOT</name>
<feature type="transmembrane region" description="Helical" evidence="7">
    <location>
        <begin position="348"/>
        <end position="370"/>
    </location>
</feature>
<dbReference type="SUPFAM" id="SSF103473">
    <property type="entry name" value="MFS general substrate transporter"/>
    <property type="match status" value="1"/>
</dbReference>
<feature type="transmembrane region" description="Helical" evidence="7">
    <location>
        <begin position="376"/>
        <end position="395"/>
    </location>
</feature>
<dbReference type="InterPro" id="IPR011701">
    <property type="entry name" value="MFS"/>
</dbReference>
<dbReference type="EMBL" id="CACRTV010000041">
    <property type="protein sequence ID" value="VYU12730.1"/>
    <property type="molecule type" value="Genomic_DNA"/>
</dbReference>
<evidence type="ECO:0000256" key="2">
    <source>
        <dbReference type="ARBA" id="ARBA00022448"/>
    </source>
</evidence>
<evidence type="ECO:0000259" key="8">
    <source>
        <dbReference type="PROSITE" id="PS50850"/>
    </source>
</evidence>
<evidence type="ECO:0000256" key="1">
    <source>
        <dbReference type="ARBA" id="ARBA00004651"/>
    </source>
</evidence>
<feature type="transmembrane region" description="Helical" evidence="7">
    <location>
        <begin position="168"/>
        <end position="189"/>
    </location>
</feature>
<sequence length="410" mass="45508">MKNKETLWSKNFTIITIGTVISAIGGVAMNVALSLVVFDNTSSPWMTGLFAATSMLPTVILPILLSPYIDSHKRKTIIFSLDGIMGIIYILFASYVVVKGFNYITYMIFGIITGAIGSIYSTAYSALYPELIPKGFMQKGYSISSIIYPTVTVFISPISAIIYQNYGIHLLLFAEGILLLITSGFEMLISIDETSLLLNNSFNFKSYFNQISEALKYLKEEKGVQGLYGYMAITNGMGNGVNLMIMAYFQSSSFLTTAMYSLLISSETLGRMLGGVIHYIIKIPTNKRYKIAELVYKIYNILDATLLFLPYLGMLISRFICGFLGVNSATLREVAVQSYIPPNMRARISSLLTVSIQFVVMITQLLAGALGEVLSYRLVAVIFSSIGMICVYVLIVRNKKYIQPLFEDNN</sequence>
<dbReference type="PROSITE" id="PS50850">
    <property type="entry name" value="MFS"/>
    <property type="match status" value="1"/>
</dbReference>
<keyword evidence="4 7" id="KW-0812">Transmembrane</keyword>
<feature type="transmembrane region" description="Helical" evidence="7">
    <location>
        <begin position="103"/>
        <end position="128"/>
    </location>
</feature>
<accession>A0A6N3C7A6</accession>
<keyword evidence="5 7" id="KW-1133">Transmembrane helix</keyword>
<comment type="subcellular location">
    <subcellularLocation>
        <location evidence="1">Cell membrane</location>
        <topology evidence="1">Multi-pass membrane protein</topology>
    </subcellularLocation>
</comment>
<dbReference type="InterPro" id="IPR020846">
    <property type="entry name" value="MFS_dom"/>
</dbReference>
<evidence type="ECO:0000256" key="6">
    <source>
        <dbReference type="ARBA" id="ARBA00023136"/>
    </source>
</evidence>
<feature type="transmembrane region" description="Helical" evidence="7">
    <location>
        <begin position="12"/>
        <end position="38"/>
    </location>
</feature>
<organism evidence="9">
    <name type="scientific">Clostridium paraputrificum</name>
    <dbReference type="NCBI Taxonomy" id="29363"/>
    <lineage>
        <taxon>Bacteria</taxon>
        <taxon>Bacillati</taxon>
        <taxon>Bacillota</taxon>
        <taxon>Clostridia</taxon>
        <taxon>Eubacteriales</taxon>
        <taxon>Clostridiaceae</taxon>
        <taxon>Clostridium</taxon>
    </lineage>
</organism>
<feature type="transmembrane region" description="Helical" evidence="7">
    <location>
        <begin position="308"/>
        <end position="327"/>
    </location>
</feature>
<feature type="transmembrane region" description="Helical" evidence="7">
    <location>
        <begin position="77"/>
        <end position="97"/>
    </location>
</feature>
<dbReference type="CDD" id="cd06173">
    <property type="entry name" value="MFS_MefA_like"/>
    <property type="match status" value="1"/>
</dbReference>
<proteinExistence type="predicted"/>
<evidence type="ECO:0000256" key="3">
    <source>
        <dbReference type="ARBA" id="ARBA00022475"/>
    </source>
</evidence>